<accession>A0A2U8WTI6</accession>
<sequence length="197" mass="20704">MLEALYRTARALPLGRSTAADPVRTGVVIQPAGAEARFALRVRDPIASAAGLPLDGPINSVAGDDRRWIARLGPDEWLIGCDEAEADHLPSAVAADLGERAHAIVDVSHRNVGIDVSGPLAAVALNAGCPLDLGEAAFPPGAATRTLLGKAEIVLIRRPGSEPRYRVECWRSFATYVHGLLAEAALGAGPAERIVRR</sequence>
<organism evidence="1 2">
    <name type="scientific">Methylobacterium terrae</name>
    <dbReference type="NCBI Taxonomy" id="2202827"/>
    <lineage>
        <taxon>Bacteria</taxon>
        <taxon>Pseudomonadati</taxon>
        <taxon>Pseudomonadota</taxon>
        <taxon>Alphaproteobacteria</taxon>
        <taxon>Hyphomicrobiales</taxon>
        <taxon>Methylobacteriaceae</taxon>
        <taxon>Methylobacterium</taxon>
    </lineage>
</organism>
<gene>
    <name evidence="1" type="ORF">DK419_22080</name>
</gene>
<name>A0A2U8WTI6_9HYPH</name>
<keyword evidence="2" id="KW-1185">Reference proteome</keyword>
<reference evidence="1 2" key="1">
    <citation type="submission" date="2018-05" db="EMBL/GenBank/DDBJ databases">
        <title>Complete Genome Sequence of Methylobacterium sp. 17Sr1-28.</title>
        <authorList>
            <person name="Srinivasan S."/>
        </authorList>
    </citation>
    <scope>NUCLEOTIDE SEQUENCE [LARGE SCALE GENOMIC DNA]</scope>
    <source>
        <strain evidence="1 2">17Sr1-28</strain>
    </source>
</reference>
<dbReference type="OrthoDB" id="9814782at2"/>
<dbReference type="Pfam" id="PF04268">
    <property type="entry name" value="SoxG"/>
    <property type="match status" value="1"/>
</dbReference>
<protein>
    <submittedName>
        <fullName evidence="1">Sarcosine oxidase subunit gamma</fullName>
    </submittedName>
</protein>
<evidence type="ECO:0000313" key="1">
    <source>
        <dbReference type="EMBL" id="AWN48711.1"/>
    </source>
</evidence>
<dbReference type="Proteomes" id="UP000245444">
    <property type="component" value="Chromosome"/>
</dbReference>
<dbReference type="AlphaFoldDB" id="A0A2U8WTI6"/>
<dbReference type="KEGG" id="mtea:DK419_22080"/>
<dbReference type="SUPFAM" id="SSF103025">
    <property type="entry name" value="Folate-binding domain"/>
    <property type="match status" value="1"/>
</dbReference>
<dbReference type="EMBL" id="CP029553">
    <property type="protein sequence ID" value="AWN48711.1"/>
    <property type="molecule type" value="Genomic_DNA"/>
</dbReference>
<proteinExistence type="predicted"/>
<dbReference type="Gene3D" id="3.30.70.1520">
    <property type="entry name" value="Heterotetrameric sarcosine oxidase"/>
    <property type="match status" value="1"/>
</dbReference>
<dbReference type="InterPro" id="IPR027266">
    <property type="entry name" value="TrmE/GcvT-like"/>
</dbReference>
<dbReference type="InterPro" id="IPR007375">
    <property type="entry name" value="SoxG"/>
</dbReference>
<dbReference type="RefSeq" id="WP_109960999.1">
    <property type="nucleotide sequence ID" value="NZ_CP029553.1"/>
</dbReference>
<dbReference type="Gene3D" id="3.30.1360.120">
    <property type="entry name" value="Probable tRNA modification gtpase trme, domain 1"/>
    <property type="match status" value="1"/>
</dbReference>
<evidence type="ECO:0000313" key="2">
    <source>
        <dbReference type="Proteomes" id="UP000245444"/>
    </source>
</evidence>